<feature type="transmembrane region" description="Helical" evidence="1">
    <location>
        <begin position="183"/>
        <end position="203"/>
    </location>
</feature>
<sequence length="252" mass="29279">MNWLSLVTELEALIFWLASLILLAPKTLYCIIRRPKKMITVLSQEIDKRTDDKYDAYTSPITFWVIFSICLLIFHAILLEYIGFIIGGIFSGNSTNITEFEFNFSSNRITKAIIISIWPPLLFSYIILLKKKIIITKSNLENIFYMQCYLFGSFIALYTILSIFMTLLNFILPFNITNFTSLLYYYGIPIDWLCLILSLIWLINSELHLYKFYSVTTKRSTSYILILSSIFSSIVLVCLTGLLFIGLFNWAL</sequence>
<gene>
    <name evidence="2" type="ORF">DOS84_14695</name>
</gene>
<evidence type="ECO:0000313" key="2">
    <source>
        <dbReference type="EMBL" id="PZX92700.1"/>
    </source>
</evidence>
<feature type="transmembrane region" description="Helical" evidence="1">
    <location>
        <begin position="63"/>
        <end position="89"/>
    </location>
</feature>
<name>A0A2W7TVC7_9FLAO</name>
<keyword evidence="1" id="KW-1133">Transmembrane helix</keyword>
<dbReference type="RefSeq" id="WP_111410871.1">
    <property type="nucleotide sequence ID" value="NZ_QKXH01000009.1"/>
</dbReference>
<keyword evidence="3" id="KW-1185">Reference proteome</keyword>
<evidence type="ECO:0008006" key="4">
    <source>
        <dbReference type="Google" id="ProtNLM"/>
    </source>
</evidence>
<keyword evidence="1" id="KW-0812">Transmembrane</keyword>
<dbReference type="OrthoDB" id="8820484at2"/>
<feature type="transmembrane region" description="Helical" evidence="1">
    <location>
        <begin position="109"/>
        <end position="128"/>
    </location>
</feature>
<dbReference type="Proteomes" id="UP000249177">
    <property type="component" value="Unassembled WGS sequence"/>
</dbReference>
<accession>A0A2W7TVC7</accession>
<feature type="transmembrane region" description="Helical" evidence="1">
    <location>
        <begin position="224"/>
        <end position="248"/>
    </location>
</feature>
<organism evidence="2 3">
    <name type="scientific">Flavobacterium aquariorum</name>
    <dbReference type="NCBI Taxonomy" id="2217670"/>
    <lineage>
        <taxon>Bacteria</taxon>
        <taxon>Pseudomonadati</taxon>
        <taxon>Bacteroidota</taxon>
        <taxon>Flavobacteriia</taxon>
        <taxon>Flavobacteriales</taxon>
        <taxon>Flavobacteriaceae</taxon>
        <taxon>Flavobacterium</taxon>
    </lineage>
</organism>
<comment type="caution">
    <text evidence="2">The sequence shown here is derived from an EMBL/GenBank/DDBJ whole genome shotgun (WGS) entry which is preliminary data.</text>
</comment>
<evidence type="ECO:0000313" key="3">
    <source>
        <dbReference type="Proteomes" id="UP000249177"/>
    </source>
</evidence>
<protein>
    <recommendedName>
        <fullName evidence="4">Yip1 domain-containing protein</fullName>
    </recommendedName>
</protein>
<feature type="transmembrane region" description="Helical" evidence="1">
    <location>
        <begin position="149"/>
        <end position="171"/>
    </location>
</feature>
<evidence type="ECO:0000256" key="1">
    <source>
        <dbReference type="SAM" id="Phobius"/>
    </source>
</evidence>
<dbReference type="AlphaFoldDB" id="A0A2W7TVC7"/>
<dbReference type="EMBL" id="QKXH01000009">
    <property type="protein sequence ID" value="PZX92700.1"/>
    <property type="molecule type" value="Genomic_DNA"/>
</dbReference>
<keyword evidence="1" id="KW-0472">Membrane</keyword>
<reference evidence="2 3" key="1">
    <citation type="submission" date="2018-06" db="EMBL/GenBank/DDBJ databases">
        <title>Flavobacterium sp IMCC34762, genome.</title>
        <authorList>
            <person name="Joung Y."/>
            <person name="Cho J."/>
            <person name="Song J."/>
        </authorList>
    </citation>
    <scope>NUCLEOTIDE SEQUENCE [LARGE SCALE GENOMIC DNA]</scope>
    <source>
        <strain evidence="2 3">IMCC34762</strain>
    </source>
</reference>
<proteinExistence type="predicted"/>
<feature type="transmembrane region" description="Helical" evidence="1">
    <location>
        <begin position="12"/>
        <end position="32"/>
    </location>
</feature>